<evidence type="ECO:0000313" key="2">
    <source>
        <dbReference type="EMBL" id="CAC5426367.1"/>
    </source>
</evidence>
<keyword evidence="1" id="KW-0175">Coiled coil</keyword>
<feature type="coiled-coil region" evidence="1">
    <location>
        <begin position="8"/>
        <end position="64"/>
    </location>
</feature>
<accession>A0A6J8F0V5</accession>
<evidence type="ECO:0000256" key="1">
    <source>
        <dbReference type="SAM" id="Coils"/>
    </source>
</evidence>
<organism evidence="2 3">
    <name type="scientific">Mytilus coruscus</name>
    <name type="common">Sea mussel</name>
    <dbReference type="NCBI Taxonomy" id="42192"/>
    <lineage>
        <taxon>Eukaryota</taxon>
        <taxon>Metazoa</taxon>
        <taxon>Spiralia</taxon>
        <taxon>Lophotrochozoa</taxon>
        <taxon>Mollusca</taxon>
        <taxon>Bivalvia</taxon>
        <taxon>Autobranchia</taxon>
        <taxon>Pteriomorphia</taxon>
        <taxon>Mytilida</taxon>
        <taxon>Mytiloidea</taxon>
        <taxon>Mytilidae</taxon>
        <taxon>Mytilinae</taxon>
        <taxon>Mytilus</taxon>
    </lineage>
</organism>
<dbReference type="OrthoDB" id="6430169at2759"/>
<reference evidence="2 3" key="1">
    <citation type="submission" date="2020-06" db="EMBL/GenBank/DDBJ databases">
        <authorList>
            <person name="Li R."/>
            <person name="Bekaert M."/>
        </authorList>
    </citation>
    <scope>NUCLEOTIDE SEQUENCE [LARGE SCALE GENOMIC DNA]</scope>
    <source>
        <strain evidence="3">wild</strain>
    </source>
</reference>
<dbReference type="AlphaFoldDB" id="A0A6J8F0V5"/>
<gene>
    <name evidence="2" type="ORF">MCOR_58083</name>
</gene>
<sequence length="337" mass="38268">MSKNSVSIHEIEEDVNGIKKNIQFAVNDRKLNLKKDQEARLRCSEEVKNMRAKMNAHLNQMEENVITKLKDFENEIKSQIEGLLSVLSEKMKPKEILEGNVLAIKNYATDLQSFLGIQTLKTEIEKHKNSISAFAGDGSLQQVHLKYKTDDIVSSVLSSKTFETVTVEKTSSNVMLRSEKEKQAQIMSLVQRQPKEIDNLLLHSIYQTNLAEIGVVEISDCTISPNGNMIFLNYGEKKLIVLNEHGNLVKTKLNQISTCTYLMKTTEKALHFAKELDLTDFKASNGWLDSLKNRFSTAHFKVCGESGDVDIETVNDFQSRIDKIVQDYQPQDIFNCD</sequence>
<name>A0A6J8F0V5_MYTCO</name>
<dbReference type="Proteomes" id="UP000507470">
    <property type="component" value="Unassembled WGS sequence"/>
</dbReference>
<protein>
    <recommendedName>
        <fullName evidence="4">HTH CENPB-type domain-containing protein</fullName>
    </recommendedName>
</protein>
<evidence type="ECO:0000313" key="3">
    <source>
        <dbReference type="Proteomes" id="UP000507470"/>
    </source>
</evidence>
<keyword evidence="3" id="KW-1185">Reference proteome</keyword>
<dbReference type="Gene3D" id="1.10.10.60">
    <property type="entry name" value="Homeodomain-like"/>
    <property type="match status" value="1"/>
</dbReference>
<evidence type="ECO:0008006" key="4">
    <source>
        <dbReference type="Google" id="ProtNLM"/>
    </source>
</evidence>
<dbReference type="EMBL" id="CACVKT020010428">
    <property type="protein sequence ID" value="CAC5426367.1"/>
    <property type="molecule type" value="Genomic_DNA"/>
</dbReference>
<proteinExistence type="predicted"/>